<dbReference type="Pfam" id="PF09594">
    <property type="entry name" value="GT87"/>
    <property type="match status" value="1"/>
</dbReference>
<feature type="transmembrane region" description="Helical" evidence="8">
    <location>
        <begin position="281"/>
        <end position="314"/>
    </location>
</feature>
<feature type="transmembrane region" description="Helical" evidence="8">
    <location>
        <begin position="249"/>
        <end position="269"/>
    </location>
</feature>
<comment type="subcellular location">
    <subcellularLocation>
        <location evidence="1">Cell membrane</location>
        <topology evidence="1">Multi-pass membrane protein</topology>
    </subcellularLocation>
</comment>
<feature type="transmembrane region" description="Helical" evidence="8">
    <location>
        <begin position="12"/>
        <end position="30"/>
    </location>
</feature>
<keyword evidence="6 8" id="KW-0472">Membrane</keyword>
<evidence type="ECO:0000256" key="7">
    <source>
        <dbReference type="ARBA" id="ARBA00024033"/>
    </source>
</evidence>
<feature type="transmembrane region" description="Helical" evidence="8">
    <location>
        <begin position="326"/>
        <end position="346"/>
    </location>
</feature>
<gene>
    <name evidence="9" type="ORF">ERS852511_04408</name>
</gene>
<dbReference type="InterPro" id="IPR018584">
    <property type="entry name" value="GT87"/>
</dbReference>
<feature type="transmembrane region" description="Helical" evidence="8">
    <location>
        <begin position="155"/>
        <end position="180"/>
    </location>
</feature>
<comment type="similarity">
    <text evidence="7">Belongs to the glycosyltransferase 87 family.</text>
</comment>
<dbReference type="GO" id="GO:0005886">
    <property type="term" value="C:plasma membrane"/>
    <property type="evidence" value="ECO:0007669"/>
    <property type="project" value="UniProtKB-SubCell"/>
</dbReference>
<evidence type="ECO:0000256" key="2">
    <source>
        <dbReference type="ARBA" id="ARBA00022475"/>
    </source>
</evidence>
<proteinExistence type="inferred from homology"/>
<evidence type="ECO:0000256" key="3">
    <source>
        <dbReference type="ARBA" id="ARBA00022679"/>
    </source>
</evidence>
<feature type="transmembrane region" description="Helical" evidence="8">
    <location>
        <begin position="66"/>
        <end position="83"/>
    </location>
</feature>
<evidence type="ECO:0000256" key="6">
    <source>
        <dbReference type="ARBA" id="ARBA00023136"/>
    </source>
</evidence>
<keyword evidence="4 8" id="KW-0812">Transmembrane</keyword>
<evidence type="ECO:0000313" key="10">
    <source>
        <dbReference type="Proteomes" id="UP000095576"/>
    </source>
</evidence>
<organism evidence="9 10">
    <name type="scientific">Bacteroides thetaiotaomicron</name>
    <dbReference type="NCBI Taxonomy" id="818"/>
    <lineage>
        <taxon>Bacteria</taxon>
        <taxon>Pseudomonadati</taxon>
        <taxon>Bacteroidota</taxon>
        <taxon>Bacteroidia</taxon>
        <taxon>Bacteroidales</taxon>
        <taxon>Bacteroidaceae</taxon>
        <taxon>Bacteroides</taxon>
    </lineage>
</organism>
<dbReference type="AlphaFoldDB" id="A0A174TT69"/>
<name>A0A174TT69_BACT4</name>
<dbReference type="RefSeq" id="WP_055300946.1">
    <property type="nucleotide sequence ID" value="NZ_CZAP01000024.1"/>
</dbReference>
<accession>A0A174TT69</accession>
<protein>
    <submittedName>
        <fullName evidence="9">Protein of uncharacterized function (DUF2029)</fullName>
    </submittedName>
</protein>
<dbReference type="GO" id="GO:0016758">
    <property type="term" value="F:hexosyltransferase activity"/>
    <property type="evidence" value="ECO:0007669"/>
    <property type="project" value="InterPro"/>
</dbReference>
<keyword evidence="5 8" id="KW-1133">Transmembrane helix</keyword>
<feature type="transmembrane region" description="Helical" evidence="8">
    <location>
        <begin position="89"/>
        <end position="104"/>
    </location>
</feature>
<reference evidence="9 10" key="1">
    <citation type="submission" date="2015-09" db="EMBL/GenBank/DDBJ databases">
        <authorList>
            <consortium name="Pathogen Informatics"/>
        </authorList>
    </citation>
    <scope>NUCLEOTIDE SEQUENCE [LARGE SCALE GENOMIC DNA]</scope>
    <source>
        <strain evidence="9 10">2789STDY5834899</strain>
    </source>
</reference>
<evidence type="ECO:0000256" key="5">
    <source>
        <dbReference type="ARBA" id="ARBA00022989"/>
    </source>
</evidence>
<keyword evidence="2" id="KW-1003">Cell membrane</keyword>
<evidence type="ECO:0000313" key="9">
    <source>
        <dbReference type="EMBL" id="CUQ12256.1"/>
    </source>
</evidence>
<feature type="transmembrane region" description="Helical" evidence="8">
    <location>
        <begin position="116"/>
        <end position="149"/>
    </location>
</feature>
<dbReference type="EMBL" id="CZAP01000024">
    <property type="protein sequence ID" value="CUQ12256.1"/>
    <property type="molecule type" value="Genomic_DNA"/>
</dbReference>
<keyword evidence="3" id="KW-0808">Transferase</keyword>
<evidence type="ECO:0000256" key="4">
    <source>
        <dbReference type="ARBA" id="ARBA00022692"/>
    </source>
</evidence>
<feature type="transmembrane region" description="Helical" evidence="8">
    <location>
        <begin position="187"/>
        <end position="206"/>
    </location>
</feature>
<dbReference type="Proteomes" id="UP000095576">
    <property type="component" value="Unassembled WGS sequence"/>
</dbReference>
<sequence>MLERVKRYIQSPVFLFILWMGVALFCSLSLMPKGTYSNYVIFSQSFWHAISSSPLYIEYFHEQKDLFLYGISFTALISTFALLPRPLGMVLWCLANSGLLYYAVSKLNLKRWQFAVVILVSVNDVFTAVLSQQYGMGITAMIIFSYVLIEKEKDFWSALMIVFGTMTKLYGIVGLAFFLFSKHKMKLVGGLVFWAVIVFLLPMLYASPEYVVHSYKEWFDVLVYKNGLNQFSINQNISLLGMLHRITGASFSDLWIIVPGMILFALPYLRVRQYGNESFRFLFLSSALLFMVLFSTGTETYGYLTAMIAVGIWYVKTPTQATTPGLNLFLLIFCILLTSLSTTDLFPRFIRMDYVKPYALKALPCTLIWLKIVWEQLTQNFVRSSEKDRNVLTKQ</sequence>
<feature type="transmembrane region" description="Helical" evidence="8">
    <location>
        <begin position="36"/>
        <end position="57"/>
    </location>
</feature>
<evidence type="ECO:0000256" key="8">
    <source>
        <dbReference type="SAM" id="Phobius"/>
    </source>
</evidence>
<evidence type="ECO:0000256" key="1">
    <source>
        <dbReference type="ARBA" id="ARBA00004651"/>
    </source>
</evidence>